<feature type="region of interest" description="Disordered" evidence="1">
    <location>
        <begin position="1"/>
        <end position="36"/>
    </location>
</feature>
<dbReference type="EMBL" id="CAUYUJ010019970">
    <property type="protein sequence ID" value="CAK0894956.1"/>
    <property type="molecule type" value="Genomic_DNA"/>
</dbReference>
<organism evidence="2 3">
    <name type="scientific">Prorocentrum cordatum</name>
    <dbReference type="NCBI Taxonomy" id="2364126"/>
    <lineage>
        <taxon>Eukaryota</taxon>
        <taxon>Sar</taxon>
        <taxon>Alveolata</taxon>
        <taxon>Dinophyceae</taxon>
        <taxon>Prorocentrales</taxon>
        <taxon>Prorocentraceae</taxon>
        <taxon>Prorocentrum</taxon>
    </lineage>
</organism>
<feature type="compositionally biased region" description="Gly residues" evidence="1">
    <location>
        <begin position="21"/>
        <end position="31"/>
    </location>
</feature>
<gene>
    <name evidence="2" type="ORF">PCOR1329_LOCUS73847</name>
</gene>
<accession>A0ABN9X6C1</accession>
<sequence length="162" mass="17248">GAQGRDREAAAAVAGPRLLPRGGGPRAGGRGALAVAPRRRRWRRGVPGGEAAHGRHEGLRESRAALTIHLADIERLIKGGEQPGAELATAGRRHTRRQSAGATQATDRLLSRLEYNASLTFIGKSAELVRLIFDTPAARDRAYTCFRILQISAQAAEPFAAA</sequence>
<name>A0ABN9X6C1_9DINO</name>
<reference evidence="2" key="1">
    <citation type="submission" date="2023-10" db="EMBL/GenBank/DDBJ databases">
        <authorList>
            <person name="Chen Y."/>
            <person name="Shah S."/>
            <person name="Dougan E. K."/>
            <person name="Thang M."/>
            <person name="Chan C."/>
        </authorList>
    </citation>
    <scope>NUCLEOTIDE SEQUENCE [LARGE SCALE GENOMIC DNA]</scope>
</reference>
<protein>
    <submittedName>
        <fullName evidence="2">Uncharacterized protein</fullName>
    </submittedName>
</protein>
<dbReference type="Proteomes" id="UP001189429">
    <property type="component" value="Unassembled WGS sequence"/>
</dbReference>
<feature type="non-terminal residue" evidence="2">
    <location>
        <position position="1"/>
    </location>
</feature>
<proteinExistence type="predicted"/>
<evidence type="ECO:0000313" key="2">
    <source>
        <dbReference type="EMBL" id="CAK0894956.1"/>
    </source>
</evidence>
<keyword evidence="3" id="KW-1185">Reference proteome</keyword>
<feature type="region of interest" description="Disordered" evidence="1">
    <location>
        <begin position="82"/>
        <end position="104"/>
    </location>
</feature>
<comment type="caution">
    <text evidence="2">The sequence shown here is derived from an EMBL/GenBank/DDBJ whole genome shotgun (WGS) entry which is preliminary data.</text>
</comment>
<evidence type="ECO:0000256" key="1">
    <source>
        <dbReference type="SAM" id="MobiDB-lite"/>
    </source>
</evidence>
<evidence type="ECO:0000313" key="3">
    <source>
        <dbReference type="Proteomes" id="UP001189429"/>
    </source>
</evidence>